<evidence type="ECO:0000313" key="2">
    <source>
        <dbReference type="EMBL" id="KAJ3506758.1"/>
    </source>
</evidence>
<evidence type="ECO:0000313" key="3">
    <source>
        <dbReference type="Proteomes" id="UP001148786"/>
    </source>
</evidence>
<feature type="region of interest" description="Disordered" evidence="1">
    <location>
        <begin position="208"/>
        <end position="228"/>
    </location>
</feature>
<organism evidence="2 3">
    <name type="scientific">Agrocybe chaxingu</name>
    <dbReference type="NCBI Taxonomy" id="84603"/>
    <lineage>
        <taxon>Eukaryota</taxon>
        <taxon>Fungi</taxon>
        <taxon>Dikarya</taxon>
        <taxon>Basidiomycota</taxon>
        <taxon>Agaricomycotina</taxon>
        <taxon>Agaricomycetes</taxon>
        <taxon>Agaricomycetidae</taxon>
        <taxon>Agaricales</taxon>
        <taxon>Agaricineae</taxon>
        <taxon>Strophariaceae</taxon>
        <taxon>Agrocybe</taxon>
    </lineage>
</organism>
<proteinExistence type="predicted"/>
<gene>
    <name evidence="2" type="ORF">NLJ89_g6690</name>
</gene>
<feature type="compositionally biased region" description="Low complexity" evidence="1">
    <location>
        <begin position="217"/>
        <end position="228"/>
    </location>
</feature>
<dbReference type="AlphaFoldDB" id="A0A9W8JXT8"/>
<name>A0A9W8JXT8_9AGAR</name>
<accession>A0A9W8JXT8</accession>
<dbReference type="Proteomes" id="UP001148786">
    <property type="component" value="Unassembled WGS sequence"/>
</dbReference>
<evidence type="ECO:0000256" key="1">
    <source>
        <dbReference type="SAM" id="MobiDB-lite"/>
    </source>
</evidence>
<comment type="caution">
    <text evidence="2">The sequence shown here is derived from an EMBL/GenBank/DDBJ whole genome shotgun (WGS) entry which is preliminary data.</text>
</comment>
<protein>
    <submittedName>
        <fullName evidence="2">Uncharacterized protein</fullName>
    </submittedName>
</protein>
<reference evidence="2" key="1">
    <citation type="submission" date="2022-07" db="EMBL/GenBank/DDBJ databases">
        <title>Genome Sequence of Agrocybe chaxingu.</title>
        <authorList>
            <person name="Buettner E."/>
        </authorList>
    </citation>
    <scope>NUCLEOTIDE SEQUENCE</scope>
    <source>
        <strain evidence="2">MP-N11</strain>
    </source>
</reference>
<sequence length="251" mass="26562">MPSLTEISDSFIADISGGFPPSPHTAAIFRTDLVWDSDDGGTSTASSPGVVEGSLAKRHWNSCGTSRPAKRRFIETSRSDPKQLTSRPRRLLNRCKIFRSSHSSAVGESGPGFFPRLTIPPTIVDSEIVSTDSIMMEPLSFNGNVGTDHDSNAGPINIDVDNDDATMAESTANTSNATINDSSIGRQPMLPSVSIHIEDREGIILDYPGDANGANPSRSSSTFSATASGTGLNSLKIAITIQYGAPYTPTS</sequence>
<keyword evidence="3" id="KW-1185">Reference proteome</keyword>
<dbReference type="EMBL" id="JANKHO010000730">
    <property type="protein sequence ID" value="KAJ3506758.1"/>
    <property type="molecule type" value="Genomic_DNA"/>
</dbReference>